<evidence type="ECO:0008006" key="5">
    <source>
        <dbReference type="Google" id="ProtNLM"/>
    </source>
</evidence>
<dbReference type="EMBL" id="CP114052">
    <property type="protein sequence ID" value="WAW15762.1"/>
    <property type="molecule type" value="Genomic_DNA"/>
</dbReference>
<accession>A0ABY7JQX3</accession>
<proteinExistence type="predicted"/>
<evidence type="ECO:0000313" key="3">
    <source>
        <dbReference type="EMBL" id="WAW15762.1"/>
    </source>
</evidence>
<gene>
    <name evidence="3" type="ORF">O0R46_04735</name>
</gene>
<keyword evidence="4" id="KW-1185">Reference proteome</keyword>
<dbReference type="Proteomes" id="UP001164187">
    <property type="component" value="Chromosome"/>
</dbReference>
<feature type="signal peptide" evidence="2">
    <location>
        <begin position="1"/>
        <end position="18"/>
    </location>
</feature>
<sequence length="184" mass="21465">MKKIVALLLCTSAIFTSACGSKVRENQKFKDADVKKVKLEYQIYNKDVIDSQFTWYSEYIIDFVESSRVNNYMVDKAKLDAQIQIVDAKLDELKNLNKDYIKKSIDLDAKHNLKNNEEDTVYKNRIKEDKKNIANNINQMEKILNLVKSGLELGKDGTFDQSDQNKLKESQKEIIRIYDNNIKR</sequence>
<dbReference type="RefSeq" id="WP_269312442.1">
    <property type="nucleotide sequence ID" value="NZ_CP114052.1"/>
</dbReference>
<evidence type="ECO:0000256" key="1">
    <source>
        <dbReference type="SAM" id="Coils"/>
    </source>
</evidence>
<keyword evidence="1" id="KW-0175">Coiled coil</keyword>
<name>A0ABY7JQX3_9FIRM</name>
<feature type="chain" id="PRO_5046722687" description="Lipoprotein" evidence="2">
    <location>
        <begin position="19"/>
        <end position="184"/>
    </location>
</feature>
<evidence type="ECO:0000313" key="4">
    <source>
        <dbReference type="Proteomes" id="UP001164187"/>
    </source>
</evidence>
<evidence type="ECO:0000256" key="2">
    <source>
        <dbReference type="SAM" id="SignalP"/>
    </source>
</evidence>
<dbReference type="PROSITE" id="PS51257">
    <property type="entry name" value="PROKAR_LIPOPROTEIN"/>
    <property type="match status" value="1"/>
</dbReference>
<reference evidence="3" key="1">
    <citation type="submission" date="2022-12" db="EMBL/GenBank/DDBJ databases">
        <title>Peptostreptococcus.</title>
        <authorList>
            <person name="Lee S.H."/>
        </authorList>
    </citation>
    <scope>NUCLEOTIDE SEQUENCE</scope>
    <source>
        <strain evidence="3">CBA3647</strain>
    </source>
</reference>
<protein>
    <recommendedName>
        <fullName evidence="5">Lipoprotein</fullName>
    </recommendedName>
</protein>
<keyword evidence="2" id="KW-0732">Signal</keyword>
<organism evidence="3 4">
    <name type="scientific">Peptostreptococcus equinus</name>
    <dbReference type="NCBI Taxonomy" id="3003601"/>
    <lineage>
        <taxon>Bacteria</taxon>
        <taxon>Bacillati</taxon>
        <taxon>Bacillota</taxon>
        <taxon>Clostridia</taxon>
        <taxon>Peptostreptococcales</taxon>
        <taxon>Peptostreptococcaceae</taxon>
        <taxon>Peptostreptococcus</taxon>
    </lineage>
</organism>
<feature type="coiled-coil region" evidence="1">
    <location>
        <begin position="76"/>
        <end position="143"/>
    </location>
</feature>